<comment type="caution">
    <text evidence="1">The sequence shown here is derived from an EMBL/GenBank/DDBJ whole genome shotgun (WGS) entry which is preliminary data.</text>
</comment>
<reference evidence="1 2" key="1">
    <citation type="journal article" date="2018" name="Front. Plant Sci.">
        <title>Red Clover (Trifolium pratense) and Zigzag Clover (T. medium) - A Picture of Genomic Similarities and Differences.</title>
        <authorList>
            <person name="Dluhosova J."/>
            <person name="Istvanek J."/>
            <person name="Nedelnik J."/>
            <person name="Repkova J."/>
        </authorList>
    </citation>
    <scope>NUCLEOTIDE SEQUENCE [LARGE SCALE GENOMIC DNA]</scope>
    <source>
        <strain evidence="2">cv. 10/8</strain>
        <tissue evidence="1">Leaf</tissue>
    </source>
</reference>
<feature type="non-terminal residue" evidence="1">
    <location>
        <position position="52"/>
    </location>
</feature>
<dbReference type="EMBL" id="LXQA010702725">
    <property type="protein sequence ID" value="MCI66806.1"/>
    <property type="molecule type" value="Genomic_DNA"/>
</dbReference>
<dbReference type="Pfam" id="PF14223">
    <property type="entry name" value="Retrotran_gag_2"/>
    <property type="match status" value="1"/>
</dbReference>
<proteinExistence type="predicted"/>
<evidence type="ECO:0000313" key="2">
    <source>
        <dbReference type="Proteomes" id="UP000265520"/>
    </source>
</evidence>
<evidence type="ECO:0000313" key="1">
    <source>
        <dbReference type="EMBL" id="MCI66806.1"/>
    </source>
</evidence>
<keyword evidence="2" id="KW-1185">Reference proteome</keyword>
<protein>
    <submittedName>
        <fullName evidence="1">Gag-pol polyprotein</fullName>
    </submittedName>
</protein>
<name>A0A392U325_9FABA</name>
<accession>A0A392U325</accession>
<sequence>MSEEKLVAKILRSLPKRFDMKVTVVEEANDISEMKVDELIGSLKTFEVAIND</sequence>
<dbReference type="Proteomes" id="UP000265520">
    <property type="component" value="Unassembled WGS sequence"/>
</dbReference>
<dbReference type="AlphaFoldDB" id="A0A392U325"/>
<organism evidence="1 2">
    <name type="scientific">Trifolium medium</name>
    <dbReference type="NCBI Taxonomy" id="97028"/>
    <lineage>
        <taxon>Eukaryota</taxon>
        <taxon>Viridiplantae</taxon>
        <taxon>Streptophyta</taxon>
        <taxon>Embryophyta</taxon>
        <taxon>Tracheophyta</taxon>
        <taxon>Spermatophyta</taxon>
        <taxon>Magnoliopsida</taxon>
        <taxon>eudicotyledons</taxon>
        <taxon>Gunneridae</taxon>
        <taxon>Pentapetalae</taxon>
        <taxon>rosids</taxon>
        <taxon>fabids</taxon>
        <taxon>Fabales</taxon>
        <taxon>Fabaceae</taxon>
        <taxon>Papilionoideae</taxon>
        <taxon>50 kb inversion clade</taxon>
        <taxon>NPAAA clade</taxon>
        <taxon>Hologalegina</taxon>
        <taxon>IRL clade</taxon>
        <taxon>Trifolieae</taxon>
        <taxon>Trifolium</taxon>
    </lineage>
</organism>